<dbReference type="GO" id="GO:0050661">
    <property type="term" value="F:NADP binding"/>
    <property type="evidence" value="ECO:0007669"/>
    <property type="project" value="TreeGrafter"/>
</dbReference>
<feature type="transmembrane region" description="Helical" evidence="24">
    <location>
        <begin position="853"/>
        <end position="871"/>
    </location>
</feature>
<keyword evidence="8" id="KW-0067">ATP-binding</keyword>
<dbReference type="GO" id="GO:0016887">
    <property type="term" value="F:ATP hydrolysis activity"/>
    <property type="evidence" value="ECO:0007669"/>
    <property type="project" value="InterPro"/>
</dbReference>
<comment type="similarity">
    <text evidence="2">In the N-terminal section; belongs to the AlaDH/PNT family.</text>
</comment>
<dbReference type="GO" id="GO:0008750">
    <property type="term" value="F:proton-translocating NAD(P)+ transhydrogenase activity"/>
    <property type="evidence" value="ECO:0007669"/>
    <property type="project" value="UniProtKB-EC"/>
</dbReference>
<evidence type="ECO:0000256" key="1">
    <source>
        <dbReference type="ARBA" id="ARBA00004292"/>
    </source>
</evidence>
<dbReference type="InterPro" id="IPR003593">
    <property type="entry name" value="AAA+_ATPase"/>
</dbReference>
<dbReference type="OrthoDB" id="37244at2759"/>
<evidence type="ECO:0000256" key="8">
    <source>
        <dbReference type="ARBA" id="ARBA00022840"/>
    </source>
</evidence>
<feature type="transmembrane region" description="Helical" evidence="24">
    <location>
        <begin position="530"/>
        <end position="548"/>
    </location>
</feature>
<evidence type="ECO:0000256" key="14">
    <source>
        <dbReference type="ARBA" id="ARBA00023027"/>
    </source>
</evidence>
<dbReference type="NCBIfam" id="NF006942">
    <property type="entry name" value="PRK09424.1"/>
    <property type="match status" value="1"/>
</dbReference>
<dbReference type="Gene3D" id="3.40.50.1220">
    <property type="entry name" value="TPP-binding domain"/>
    <property type="match status" value="1"/>
</dbReference>
<organism evidence="28 29">
    <name type="scientific">Auxenochlorella protothecoides</name>
    <name type="common">Green microalga</name>
    <name type="synonym">Chlorella protothecoides</name>
    <dbReference type="NCBI Taxonomy" id="3075"/>
    <lineage>
        <taxon>Eukaryota</taxon>
        <taxon>Viridiplantae</taxon>
        <taxon>Chlorophyta</taxon>
        <taxon>core chlorophytes</taxon>
        <taxon>Trebouxiophyceae</taxon>
        <taxon>Chlorellales</taxon>
        <taxon>Chlorellaceae</taxon>
        <taxon>Auxenochlorella</taxon>
    </lineage>
</organism>
<evidence type="ECO:0000313" key="28">
    <source>
        <dbReference type="EMBL" id="KFM27067.1"/>
    </source>
</evidence>
<name>A0A087SMW3_AUXPR</name>
<dbReference type="InterPro" id="IPR029035">
    <property type="entry name" value="DHS-like_NAD/FAD-binding_dom"/>
</dbReference>
<dbReference type="GO" id="GO:0005743">
    <property type="term" value="C:mitochondrial inner membrane"/>
    <property type="evidence" value="ECO:0007669"/>
    <property type="project" value="UniProtKB-SubCell"/>
</dbReference>
<evidence type="ECO:0000256" key="6">
    <source>
        <dbReference type="ARBA" id="ARBA00022741"/>
    </source>
</evidence>
<dbReference type="Pfam" id="PF00004">
    <property type="entry name" value="AAA"/>
    <property type="match status" value="1"/>
</dbReference>
<dbReference type="SUPFAM" id="SSF52283">
    <property type="entry name" value="Formate/glycerate dehydrogenase catalytic domain-like"/>
    <property type="match status" value="1"/>
</dbReference>
<dbReference type="Pfam" id="PF02233">
    <property type="entry name" value="PNTB"/>
    <property type="match status" value="1"/>
</dbReference>
<feature type="transmembrane region" description="Helical" evidence="24">
    <location>
        <begin position="560"/>
        <end position="579"/>
    </location>
</feature>
<evidence type="ECO:0000256" key="22">
    <source>
        <dbReference type="ARBA" id="ARBA00079255"/>
    </source>
</evidence>
<dbReference type="RefSeq" id="XP_011400023.1">
    <property type="nucleotide sequence ID" value="XM_011401721.1"/>
</dbReference>
<reference evidence="28 29" key="1">
    <citation type="journal article" date="2014" name="BMC Genomics">
        <title>Oil accumulation mechanisms of the oleaginous microalga Chlorella protothecoides revealed through its genome, transcriptomes, and proteomes.</title>
        <authorList>
            <person name="Gao C."/>
            <person name="Wang Y."/>
            <person name="Shen Y."/>
            <person name="Yan D."/>
            <person name="He X."/>
            <person name="Dai J."/>
            <person name="Wu Q."/>
        </authorList>
    </citation>
    <scope>NUCLEOTIDE SEQUENCE [LARGE SCALE GENOMIC DNA]</scope>
    <source>
        <strain evidence="28 29">0710</strain>
    </source>
</reference>
<dbReference type="GO" id="GO:0006740">
    <property type="term" value="P:NADPH regeneration"/>
    <property type="evidence" value="ECO:0007669"/>
    <property type="project" value="TreeGrafter"/>
</dbReference>
<dbReference type="InterPro" id="IPR003959">
    <property type="entry name" value="ATPase_AAA_core"/>
</dbReference>
<feature type="region of interest" description="Disordered" evidence="23">
    <location>
        <begin position="880"/>
        <end position="902"/>
    </location>
</feature>
<evidence type="ECO:0000256" key="16">
    <source>
        <dbReference type="ARBA" id="ARBA00023128"/>
    </source>
</evidence>
<evidence type="ECO:0000256" key="3">
    <source>
        <dbReference type="ARBA" id="ARBA00011738"/>
    </source>
</evidence>
<evidence type="ECO:0000259" key="27">
    <source>
        <dbReference type="SMART" id="SM01003"/>
    </source>
</evidence>
<evidence type="ECO:0000259" key="26">
    <source>
        <dbReference type="SMART" id="SM01002"/>
    </source>
</evidence>
<evidence type="ECO:0000259" key="25">
    <source>
        <dbReference type="SMART" id="SM00382"/>
    </source>
</evidence>
<feature type="region of interest" description="Disordered" evidence="23">
    <location>
        <begin position="1203"/>
        <end position="1227"/>
    </location>
</feature>
<dbReference type="PROSITE" id="PS00674">
    <property type="entry name" value="AAA"/>
    <property type="match status" value="1"/>
</dbReference>
<keyword evidence="12 24" id="KW-1133">Transmembrane helix</keyword>
<dbReference type="Pfam" id="PF17862">
    <property type="entry name" value="AAA_lid_3"/>
    <property type="match status" value="1"/>
</dbReference>
<evidence type="ECO:0000313" key="29">
    <source>
        <dbReference type="Proteomes" id="UP000028924"/>
    </source>
</evidence>
<evidence type="ECO:0000256" key="5">
    <source>
        <dbReference type="ARBA" id="ARBA00022692"/>
    </source>
</evidence>
<keyword evidence="7" id="KW-0999">Mitochondrion inner membrane</keyword>
<keyword evidence="15" id="KW-0175">Coiled coil</keyword>
<dbReference type="PROSITE" id="PS00836">
    <property type="entry name" value="ALADH_PNT_1"/>
    <property type="match status" value="1"/>
</dbReference>
<dbReference type="CDD" id="cd05304">
    <property type="entry name" value="Rubrum_tdh"/>
    <property type="match status" value="1"/>
</dbReference>
<dbReference type="SUPFAM" id="SSF52540">
    <property type="entry name" value="P-loop containing nucleoside triphosphate hydrolases"/>
    <property type="match status" value="1"/>
</dbReference>
<feature type="domain" description="Alanine dehydrogenase/pyridine nucleotide transhydrogenase NAD(H)-binding" evidence="26">
    <location>
        <begin position="224"/>
        <end position="388"/>
    </location>
</feature>
<sequence>MLVLQRWSSARGPVARGVYCALRAFEGGSGPPNPRVILDGNPWTPAGALSSTGISFPRLSRSFAAAGTQGVPYDQLAVGVPKESFEGERRVALTPAGVAALKKAGFKEVLVESGAGAAANFSDADYEAAGAVMGSTGDAFGRDIVLKIRPPHEASEVPLLQQGARLISFLHPAQNKGLVDALAQKRVSALAMDCIPRTISRAQTFDALSSMANIAGYRAVIEAANHFGRFFTGQITAAGRVPPAKMLVIGGGVAGLSAIGTAKNMGAVVRVFDTRAAVAEQAKSLGAEFLTVNIEESGEGGGGYAKEMSKEFIEAEMKLFAEQAKDVDIIITTALIPGKRAPVLIKNHMVESMKPGSVTVDLAAEQGGNVETTVPGKVVQAGGVTCIGYTDLPSRLPTQSSTLFSNNISKFLLSMGPFTGHKGQFCIDHADEAMVAGFHSLVGLAAVTTSIASYMAADPAHLDAVHAASTYFGTFIGAVTLTGSAVAFGKLHGVLPSKPLALPGKNALNLGLLAGNAAAGAAFLTTGDPGVALAALGATTALAGGLGAHMTASIGGADMPVVITLLNSYSGYALCAEGFMLGNDLLTTVGALIGSSGAILSYIMCRAMNRSLANVILGGYATAAAGPAAEVGGTHAEVDAHGAAEVLTSARSVLIVPGYGLAVAGAQYAIADLVKRLRSKNIAVKFGIHPVAGRMPGQLNVLLAEAGVPYDIVEEMDEVNPHMEDFDVALVIGANDTINSAAIEDPNSVIAGMPVVEVWKAKQVIVLKRTMGTGYAGADNPVFYKPNTQMLLGDAKTVCDQLNQKVTEALGLSGEEWSPPMVWLGETLQKLGSAAVKMAQNTSRNNKSTIFEVSYLGLSLLGSWLILRWALKQMDPTKKNVETAKQRKKALSKRLGRPVNTDGQYEDVSKRVIAQEVVNPAHINITLQDVGGLDHIIEDLQRNVITPMRRPELFRTSLLRQKRGVLLYGPPGTGKTMLAKALASECNACFINLKASTLLSKWYGDTNKLIAAVWSLAAKIAPTILFIDEVDSLLGHRRAVEHEATTAMKTEFMQLWDGFESASDSNIVVLGATNKRDDLDDAVLRRFSLQYEVRLPQRAQRETILGLLLARHARELGAQYLDPTLMAEVEGRARGAANGTAAPTGGSALRALAERTEGYSGSDLTELCSMAAAIPFHDAAPTQSSPAPLSLRHFEAVLAAYTPPSRAAQETQAAKRRGGRGVADLPAREDSMRVLAAMFNSMLGSQQQESEEEGSV</sequence>
<comment type="catalytic activity">
    <reaction evidence="18">
        <text>NAD(+) + NADPH + H(+)(in) = NADH + NADP(+) + H(+)(out)</text>
        <dbReference type="Rhea" id="RHEA:47992"/>
        <dbReference type="ChEBI" id="CHEBI:15378"/>
        <dbReference type="ChEBI" id="CHEBI:57540"/>
        <dbReference type="ChEBI" id="CHEBI:57783"/>
        <dbReference type="ChEBI" id="CHEBI:57945"/>
        <dbReference type="ChEBI" id="CHEBI:58349"/>
        <dbReference type="EC" id="7.1.1.1"/>
    </reaction>
</comment>
<feature type="domain" description="Alanine dehydrogenase/pyridine nucleotide transhydrogenase N-terminal" evidence="27">
    <location>
        <begin position="79"/>
        <end position="215"/>
    </location>
</feature>
<dbReference type="SMART" id="SM00382">
    <property type="entry name" value="AAA"/>
    <property type="match status" value="1"/>
</dbReference>
<evidence type="ECO:0000256" key="4">
    <source>
        <dbReference type="ARBA" id="ARBA00012943"/>
    </source>
</evidence>
<evidence type="ECO:0000256" key="2">
    <source>
        <dbReference type="ARBA" id="ARBA00005624"/>
    </source>
</evidence>
<dbReference type="SUPFAM" id="SSF52467">
    <property type="entry name" value="DHS-like NAD/FAD-binding domain"/>
    <property type="match status" value="1"/>
</dbReference>
<comment type="subcellular location">
    <subcellularLocation>
        <location evidence="1">Mitochondrion inner membrane</location>
        <topology evidence="1">Multi-pass membrane protein</topology>
        <orientation evidence="1">Matrix side</orientation>
    </subcellularLocation>
</comment>
<dbReference type="FunFam" id="3.40.50.720:FF:000028">
    <property type="entry name" value="NAD(P) transhydrogenase subunit alpha"/>
    <property type="match status" value="1"/>
</dbReference>
<keyword evidence="5 24" id="KW-0812">Transmembrane</keyword>
<feature type="transmembrane region" description="Helical" evidence="24">
    <location>
        <begin position="585"/>
        <end position="605"/>
    </location>
</feature>
<evidence type="ECO:0000256" key="23">
    <source>
        <dbReference type="SAM" id="MobiDB-lite"/>
    </source>
</evidence>
<comment type="similarity">
    <text evidence="20">In the C-terminal section; belongs to the PNT beta subunit family.</text>
</comment>
<evidence type="ECO:0000256" key="13">
    <source>
        <dbReference type="ARBA" id="ARBA00022990"/>
    </source>
</evidence>
<dbReference type="Gene3D" id="1.10.8.60">
    <property type="match status" value="1"/>
</dbReference>
<evidence type="ECO:0000256" key="24">
    <source>
        <dbReference type="SAM" id="Phobius"/>
    </source>
</evidence>
<dbReference type="Proteomes" id="UP000028924">
    <property type="component" value="Unassembled WGS sequence"/>
</dbReference>
<dbReference type="GO" id="GO:0016491">
    <property type="term" value="F:oxidoreductase activity"/>
    <property type="evidence" value="ECO:0007669"/>
    <property type="project" value="InterPro"/>
</dbReference>
<dbReference type="InterPro" id="IPR036291">
    <property type="entry name" value="NAD(P)-bd_dom_sf"/>
</dbReference>
<dbReference type="InterPro" id="IPR027417">
    <property type="entry name" value="P-loop_NTPase"/>
</dbReference>
<dbReference type="InterPro" id="IPR003960">
    <property type="entry name" value="ATPase_AAA_CS"/>
</dbReference>
<dbReference type="SMART" id="SM01002">
    <property type="entry name" value="AlaDh_PNT_C"/>
    <property type="match status" value="1"/>
</dbReference>
<dbReference type="AlphaFoldDB" id="A0A087SMW3"/>
<keyword evidence="9" id="KW-0521">NADP</keyword>
<keyword evidence="10" id="KW-0809">Transit peptide</keyword>
<evidence type="ECO:0000256" key="18">
    <source>
        <dbReference type="ARBA" id="ARBA00048202"/>
    </source>
</evidence>
<dbReference type="InterPro" id="IPR007886">
    <property type="entry name" value="AlaDH/PNT_N"/>
</dbReference>
<dbReference type="InterPro" id="IPR041569">
    <property type="entry name" value="AAA_lid_3"/>
</dbReference>
<feature type="transmembrane region" description="Helical" evidence="24">
    <location>
        <begin position="471"/>
        <end position="495"/>
    </location>
</feature>
<evidence type="ECO:0000256" key="12">
    <source>
        <dbReference type="ARBA" id="ARBA00022989"/>
    </source>
</evidence>
<feature type="compositionally biased region" description="Basic residues" evidence="23">
    <location>
        <begin position="886"/>
        <end position="896"/>
    </location>
</feature>
<dbReference type="KEGG" id="apro:F751_5899"/>
<dbReference type="Gene3D" id="3.40.50.720">
    <property type="entry name" value="NAD(P)-binding Rossmann-like Domain"/>
    <property type="match status" value="2"/>
</dbReference>
<dbReference type="Pfam" id="PF05222">
    <property type="entry name" value="AlaDh_PNT_N"/>
    <property type="match status" value="1"/>
</dbReference>
<evidence type="ECO:0000256" key="20">
    <source>
        <dbReference type="ARBA" id="ARBA00061558"/>
    </source>
</evidence>
<dbReference type="NCBIfam" id="TIGR00561">
    <property type="entry name" value="pntA"/>
    <property type="match status" value="1"/>
</dbReference>
<keyword evidence="13" id="KW-0007">Acetylation</keyword>
<evidence type="ECO:0000256" key="21">
    <source>
        <dbReference type="ARBA" id="ARBA00074145"/>
    </source>
</evidence>
<dbReference type="GO" id="GO:0005524">
    <property type="term" value="F:ATP binding"/>
    <property type="evidence" value="ECO:0007669"/>
    <property type="project" value="UniProtKB-KW"/>
</dbReference>
<dbReference type="FunFam" id="3.40.50.1220:FF:000002">
    <property type="entry name" value="NAD(P) transhydrogenase subunit beta"/>
    <property type="match status" value="1"/>
</dbReference>
<dbReference type="InterPro" id="IPR034300">
    <property type="entry name" value="PNTB-like"/>
</dbReference>
<dbReference type="EMBL" id="KL662141">
    <property type="protein sequence ID" value="KFM27067.1"/>
    <property type="molecule type" value="Genomic_DNA"/>
</dbReference>
<protein>
    <recommendedName>
        <fullName evidence="21">NAD(P) transhydrogenase, mitochondrial</fullName>
        <ecNumber evidence="4">7.1.1.1</ecNumber>
    </recommendedName>
    <alternativeName>
        <fullName evidence="22">Nicotinamide nucleotide transhydrogenase</fullName>
    </alternativeName>
</protein>
<evidence type="ECO:0000256" key="19">
    <source>
        <dbReference type="ARBA" id="ARBA00054910"/>
    </source>
</evidence>
<evidence type="ECO:0000256" key="10">
    <source>
        <dbReference type="ARBA" id="ARBA00022946"/>
    </source>
</evidence>
<accession>A0A087SMW3</accession>
<dbReference type="eggNOG" id="KOG0737">
    <property type="taxonomic scope" value="Eukaryota"/>
</dbReference>
<dbReference type="InterPro" id="IPR007698">
    <property type="entry name" value="AlaDH/PNT_NAD(H)-bd"/>
</dbReference>
<dbReference type="PANTHER" id="PTHR10160">
    <property type="entry name" value="NAD(P) TRANSHYDROGENASE"/>
    <property type="match status" value="1"/>
</dbReference>
<dbReference type="GeneID" id="23617290"/>
<dbReference type="EC" id="7.1.1.1" evidence="4"/>
<dbReference type="InterPro" id="IPR008142">
    <property type="entry name" value="AlaDH/PNT_CS1"/>
</dbReference>
<dbReference type="SMART" id="SM01003">
    <property type="entry name" value="AlaDh_PNT_N"/>
    <property type="match status" value="1"/>
</dbReference>
<gene>
    <name evidence="28" type="ORF">F751_5899</name>
</gene>
<keyword evidence="17 24" id="KW-0472">Membrane</keyword>
<keyword evidence="16" id="KW-0496">Mitochondrion</keyword>
<dbReference type="SUPFAM" id="SSF51735">
    <property type="entry name" value="NAD(P)-binding Rossmann-fold domains"/>
    <property type="match status" value="1"/>
</dbReference>
<keyword evidence="29" id="KW-1185">Reference proteome</keyword>
<evidence type="ECO:0000256" key="17">
    <source>
        <dbReference type="ARBA" id="ARBA00023136"/>
    </source>
</evidence>
<dbReference type="PANTHER" id="PTHR10160:SF19">
    <property type="entry name" value="PROTON-TRANSLOCATING NAD(P)(+) TRANSHYDROGENASE"/>
    <property type="match status" value="1"/>
</dbReference>
<feature type="domain" description="AAA+ ATPase" evidence="25">
    <location>
        <begin position="961"/>
        <end position="1095"/>
    </location>
</feature>
<dbReference type="Gene3D" id="3.40.50.300">
    <property type="entry name" value="P-loop containing nucleotide triphosphate hydrolases"/>
    <property type="match status" value="1"/>
</dbReference>
<comment type="function">
    <text evidence="19">The transhydrogenation between NADH and NADP is coupled to respiration and ATP hydrolysis and functions as a proton pump across the membrane. May play a role in reactive oxygen species (ROS) detoxification in the adrenal gland.</text>
</comment>
<evidence type="ECO:0000256" key="15">
    <source>
        <dbReference type="ARBA" id="ARBA00023054"/>
    </source>
</evidence>
<dbReference type="FunFam" id="3.40.50.300:FF:001025">
    <property type="entry name" value="ATPase family, AAA domain-containing 2B"/>
    <property type="match status" value="1"/>
</dbReference>
<proteinExistence type="inferred from homology"/>
<dbReference type="STRING" id="3075.A0A087SMW3"/>
<dbReference type="InterPro" id="IPR026255">
    <property type="entry name" value="NADP_transhyd_a"/>
</dbReference>
<evidence type="ECO:0000256" key="11">
    <source>
        <dbReference type="ARBA" id="ARBA00022967"/>
    </source>
</evidence>
<evidence type="ECO:0000256" key="9">
    <source>
        <dbReference type="ARBA" id="ARBA00022857"/>
    </source>
</evidence>
<feature type="transmembrane region" description="Helical" evidence="24">
    <location>
        <begin position="507"/>
        <end position="524"/>
    </location>
</feature>
<comment type="subunit">
    <text evidence="3">Homodimer.</text>
</comment>
<keyword evidence="11" id="KW-1278">Translocase</keyword>
<keyword evidence="14" id="KW-0520">NAD</keyword>
<evidence type="ECO:0000256" key="7">
    <source>
        <dbReference type="ARBA" id="ARBA00022792"/>
    </source>
</evidence>
<keyword evidence="6" id="KW-0547">Nucleotide-binding</keyword>